<dbReference type="GO" id="GO:0003723">
    <property type="term" value="F:RNA binding"/>
    <property type="evidence" value="ECO:0007669"/>
    <property type="project" value="InterPro"/>
</dbReference>
<dbReference type="InterPro" id="IPR036397">
    <property type="entry name" value="RNaseH_sf"/>
</dbReference>
<name>A0A814QL20_9BILA</name>
<dbReference type="InterPro" id="IPR003100">
    <property type="entry name" value="PAZ_dom"/>
</dbReference>
<feature type="domain" description="PAZ" evidence="3">
    <location>
        <begin position="313"/>
        <end position="427"/>
    </location>
</feature>
<dbReference type="SUPFAM" id="SSF101690">
    <property type="entry name" value="PAZ domain"/>
    <property type="match status" value="1"/>
</dbReference>
<evidence type="ECO:0000313" key="6">
    <source>
        <dbReference type="EMBL" id="CAF1457501.1"/>
    </source>
</evidence>
<dbReference type="Pfam" id="PF02171">
    <property type="entry name" value="Piwi"/>
    <property type="match status" value="1"/>
</dbReference>
<dbReference type="PROSITE" id="PS50822">
    <property type="entry name" value="PIWI"/>
    <property type="match status" value="1"/>
</dbReference>
<dbReference type="InterPro" id="IPR014811">
    <property type="entry name" value="ArgoL1"/>
</dbReference>
<feature type="compositionally biased region" description="Basic and acidic residues" evidence="2">
    <location>
        <begin position="1"/>
        <end position="20"/>
    </location>
</feature>
<keyword evidence="8" id="KW-1185">Reference proteome</keyword>
<dbReference type="SMART" id="SM00949">
    <property type="entry name" value="PAZ"/>
    <property type="match status" value="1"/>
</dbReference>
<dbReference type="Proteomes" id="UP000663832">
    <property type="component" value="Unassembled WGS sequence"/>
</dbReference>
<evidence type="ECO:0000313" key="9">
    <source>
        <dbReference type="Proteomes" id="UP000663877"/>
    </source>
</evidence>
<dbReference type="Pfam" id="PF08699">
    <property type="entry name" value="ArgoL1"/>
    <property type="match status" value="1"/>
</dbReference>
<dbReference type="Pfam" id="PF02170">
    <property type="entry name" value="PAZ"/>
    <property type="match status" value="1"/>
</dbReference>
<evidence type="ECO:0000256" key="1">
    <source>
        <dbReference type="RuleBase" id="RU361178"/>
    </source>
</evidence>
<dbReference type="Gene3D" id="2.170.260.10">
    <property type="entry name" value="paz domain"/>
    <property type="match status" value="1"/>
</dbReference>
<dbReference type="Gene3D" id="3.40.50.2300">
    <property type="match status" value="1"/>
</dbReference>
<dbReference type="AlphaFoldDB" id="A0A814QL20"/>
<sequence>MSYTKSRDHPDDDYDRDYQSSKRARTSRIDEISSDYSQPRSHSIAGIIDEKPIRNGNPDIVPYYVAPKASSDAGSDTKKRSRSYVRPVIRSAVPNSQIQTIVQRPSKAGNVGQRTELYTNHFSINFSKRSNDVILYQFDVDVEILMRDGSWRSCKKDERFQVLKKIIMEENFPLVWYDEGKNLYSTENLTLNYKKEYQCELTHPKTGRTNKFRFLLINLVKTYELNSIFDFTQKKILVRPHDPVRILETLFKQTQRAEMITIKNQSYLKTQRLDDLGDGRGLASGFYQAIVLGERGPTLNINNTFTCFYQNYNLVEFLSCYLQQDVRKHGIPSKDQPLLVRKVLKGIWFITSHTNKIRKFRLKSFGRPANEHKFTKKEGDQITVADYFRDKWNINLRHPNLPVVELFNPADKNQSNFLPMELVTVDEWQRSFKPLTTDQRAKVTKKTVVRPGERYGMIRRVADQREFNKDSYLEKFGITVDVNEMLLVPARILPPPEIKYKSSRGEQNDAIERVQIGKWYLNNRLQKAREIRTWAVVLVSQREPDNRQIRLARDFAQRLPQAMSKYGLRLSSPPIEKSDAAVPQTILARMNELKMQGCEVIIYILNQVGDDIYHAIKFFGNVKLGMVTQCTKFEKLMSNSDPRKMDMYIQNLVQKFNAKLGGVNQLVTLMRALTSPSARSDTFMFFGIDCTHVQCSRERPSIAAIIGSKDSTSTQYAGRVVQQFSAKGKIALEIIKDLHIYVGELIREFSLHNSRLPNKLVFYRAGVDDGSFQKVLDNELRAIQRACTELYGHNQLPQICFVIVKKRHNTRFFTWDKQTNQTNNIQPGTVIDTDIVSPNGFDFYLNSHAAIQGTSRPMLYQVLYDEIGFTSDDIQQLTYYLCHTDVRCTKAVSVPAPIHYATLCVSRGLNLDYEGQMANEQRSIAASDLEEAMLDENVVVTLDDVQTIKMDFNPQIENTMWFA</sequence>
<dbReference type="InterPro" id="IPR036085">
    <property type="entry name" value="PAZ_dom_sf"/>
</dbReference>
<gene>
    <name evidence="5" type="ORF">BJG266_LOCUS22456</name>
    <name evidence="6" type="ORF">QVE165_LOCUS40705</name>
    <name evidence="7" type="ORF">QVE165_LOCUS40826</name>
</gene>
<evidence type="ECO:0000313" key="7">
    <source>
        <dbReference type="EMBL" id="CAF1459236.1"/>
    </source>
</evidence>
<evidence type="ECO:0000259" key="4">
    <source>
        <dbReference type="PROSITE" id="PS50822"/>
    </source>
</evidence>
<dbReference type="CDD" id="cd02846">
    <property type="entry name" value="PAZ_argonaute_like"/>
    <property type="match status" value="1"/>
</dbReference>
<evidence type="ECO:0000313" key="5">
    <source>
        <dbReference type="EMBL" id="CAF1121028.1"/>
    </source>
</evidence>
<dbReference type="InterPro" id="IPR032472">
    <property type="entry name" value="ArgoL2"/>
</dbReference>
<evidence type="ECO:0000256" key="2">
    <source>
        <dbReference type="SAM" id="MobiDB-lite"/>
    </source>
</evidence>
<accession>A0A814QL20</accession>
<dbReference type="Gene3D" id="3.30.420.10">
    <property type="entry name" value="Ribonuclease H-like superfamily/Ribonuclease H"/>
    <property type="match status" value="1"/>
</dbReference>
<dbReference type="EMBL" id="CAJNOM010000473">
    <property type="protein sequence ID" value="CAF1457501.1"/>
    <property type="molecule type" value="Genomic_DNA"/>
</dbReference>
<dbReference type="InterPro" id="IPR032474">
    <property type="entry name" value="Argonaute_N"/>
</dbReference>
<proteinExistence type="inferred from homology"/>
<dbReference type="PANTHER" id="PTHR22891">
    <property type="entry name" value="EUKARYOTIC TRANSLATION INITIATION FACTOR 2C"/>
    <property type="match status" value="1"/>
</dbReference>
<dbReference type="Pfam" id="PF16486">
    <property type="entry name" value="ArgoN"/>
    <property type="match status" value="1"/>
</dbReference>
<dbReference type="EMBL" id="CAJNOI010000141">
    <property type="protein sequence ID" value="CAF1121028.1"/>
    <property type="molecule type" value="Genomic_DNA"/>
</dbReference>
<dbReference type="SMART" id="SM01163">
    <property type="entry name" value="DUF1785"/>
    <property type="match status" value="1"/>
</dbReference>
<organism evidence="5 9">
    <name type="scientific">Adineta steineri</name>
    <dbReference type="NCBI Taxonomy" id="433720"/>
    <lineage>
        <taxon>Eukaryota</taxon>
        <taxon>Metazoa</taxon>
        <taxon>Spiralia</taxon>
        <taxon>Gnathifera</taxon>
        <taxon>Rotifera</taxon>
        <taxon>Eurotatoria</taxon>
        <taxon>Bdelloidea</taxon>
        <taxon>Adinetida</taxon>
        <taxon>Adinetidae</taxon>
        <taxon>Adineta</taxon>
    </lineage>
</organism>
<evidence type="ECO:0000259" key="3">
    <source>
        <dbReference type="PROSITE" id="PS50821"/>
    </source>
</evidence>
<dbReference type="Pfam" id="PF16488">
    <property type="entry name" value="ArgoL2"/>
    <property type="match status" value="1"/>
</dbReference>
<protein>
    <submittedName>
        <fullName evidence="5">Uncharacterized protein</fullName>
    </submittedName>
</protein>
<dbReference type="PROSITE" id="PS50821">
    <property type="entry name" value="PAZ"/>
    <property type="match status" value="1"/>
</dbReference>
<comment type="caution">
    <text evidence="5">The sequence shown here is derived from an EMBL/GenBank/DDBJ whole genome shotgun (WGS) entry which is preliminary data.</text>
</comment>
<dbReference type="InterPro" id="IPR003165">
    <property type="entry name" value="Piwi"/>
</dbReference>
<dbReference type="EMBL" id="CAJNOM010000476">
    <property type="protein sequence ID" value="CAF1459236.1"/>
    <property type="molecule type" value="Genomic_DNA"/>
</dbReference>
<dbReference type="SUPFAM" id="SSF53098">
    <property type="entry name" value="Ribonuclease H-like"/>
    <property type="match status" value="1"/>
</dbReference>
<dbReference type="SMART" id="SM00950">
    <property type="entry name" value="Piwi"/>
    <property type="match status" value="1"/>
</dbReference>
<reference evidence="5" key="1">
    <citation type="submission" date="2021-02" db="EMBL/GenBank/DDBJ databases">
        <authorList>
            <person name="Nowell W R."/>
        </authorList>
    </citation>
    <scope>NUCLEOTIDE SEQUENCE</scope>
</reference>
<comment type="similarity">
    <text evidence="1">Belongs to the argonaute family.</text>
</comment>
<dbReference type="InterPro" id="IPR012337">
    <property type="entry name" value="RNaseH-like_sf"/>
</dbReference>
<dbReference type="Proteomes" id="UP000663877">
    <property type="component" value="Unassembled WGS sequence"/>
</dbReference>
<evidence type="ECO:0000313" key="8">
    <source>
        <dbReference type="Proteomes" id="UP000663832"/>
    </source>
</evidence>
<feature type="domain" description="Piwi" evidence="4">
    <location>
        <begin position="600"/>
        <end position="901"/>
    </location>
</feature>
<feature type="region of interest" description="Disordered" evidence="2">
    <location>
        <begin position="1"/>
        <end position="51"/>
    </location>
</feature>
<dbReference type="OrthoDB" id="10252740at2759"/>